<dbReference type="Pfam" id="PF13966">
    <property type="entry name" value="zf-RVT"/>
    <property type="match status" value="1"/>
</dbReference>
<gene>
    <name evidence="16" type="ORF">CCAM_LOCUS9372</name>
</gene>
<dbReference type="AlphaFoldDB" id="A0A484KYI6"/>
<evidence type="ECO:0000256" key="4">
    <source>
        <dbReference type="ARBA" id="ARBA00022602"/>
    </source>
</evidence>
<dbReference type="PANTHER" id="PTHR11774">
    <property type="entry name" value="GERANYLGERANYL TRANSFERASE TYPE BETA SUBUNIT"/>
    <property type="match status" value="1"/>
</dbReference>
<evidence type="ECO:0000256" key="3">
    <source>
        <dbReference type="ARBA" id="ARBA00012656"/>
    </source>
</evidence>
<dbReference type="OrthoDB" id="5428259at2759"/>
<dbReference type="InterPro" id="IPR026960">
    <property type="entry name" value="RVT-Znf"/>
</dbReference>
<dbReference type="EMBL" id="OOIL02000624">
    <property type="protein sequence ID" value="VFQ67596.1"/>
    <property type="molecule type" value="Genomic_DNA"/>
</dbReference>
<dbReference type="Pfam" id="PF00432">
    <property type="entry name" value="Prenyltrans"/>
    <property type="match status" value="1"/>
</dbReference>
<keyword evidence="8" id="KW-0862">Zinc</keyword>
<dbReference type="InterPro" id="IPR045089">
    <property type="entry name" value="PGGT1B-like"/>
</dbReference>
<protein>
    <recommendedName>
        <fullName evidence="3">protein geranylgeranyltransferase type II</fullName>
        <ecNumber evidence="3">2.5.1.60</ecNumber>
    </recommendedName>
    <alternativeName>
        <fullName evidence="9">Geranylgeranyl transferase type II subunit beta</fullName>
    </alternativeName>
    <alternativeName>
        <fullName evidence="10">Type II protein geranyl-geranyltransferase subunit beta</fullName>
    </alternativeName>
</protein>
<dbReference type="SUPFAM" id="SSF48239">
    <property type="entry name" value="Terpenoid cyclases/Protein prenyltransferases"/>
    <property type="match status" value="1"/>
</dbReference>
<comment type="function">
    <text evidence="12">Required for male fertility and root tip growth.</text>
</comment>
<evidence type="ECO:0000256" key="9">
    <source>
        <dbReference type="ARBA" id="ARBA00030816"/>
    </source>
</evidence>
<accession>A0A484KYI6</accession>
<comment type="catalytic activity">
    <reaction evidence="11">
        <text>geranylgeranyl diphosphate + L-cysteinyl-[protein] = S-geranylgeranyl-L-cysteinyl-[protein] + diphosphate</text>
        <dbReference type="Rhea" id="RHEA:21240"/>
        <dbReference type="Rhea" id="RHEA-COMP:10131"/>
        <dbReference type="Rhea" id="RHEA-COMP:11537"/>
        <dbReference type="ChEBI" id="CHEBI:29950"/>
        <dbReference type="ChEBI" id="CHEBI:33019"/>
        <dbReference type="ChEBI" id="CHEBI:57533"/>
        <dbReference type="ChEBI" id="CHEBI:86021"/>
        <dbReference type="EC" id="2.5.1.60"/>
    </reaction>
</comment>
<dbReference type="GO" id="GO:0048364">
    <property type="term" value="P:root development"/>
    <property type="evidence" value="ECO:0007669"/>
    <property type="project" value="UniProtKB-ARBA"/>
</dbReference>
<evidence type="ECO:0000256" key="5">
    <source>
        <dbReference type="ARBA" id="ARBA00022679"/>
    </source>
</evidence>
<evidence type="ECO:0000256" key="12">
    <source>
        <dbReference type="ARBA" id="ARBA00059085"/>
    </source>
</evidence>
<evidence type="ECO:0000313" key="17">
    <source>
        <dbReference type="Proteomes" id="UP000595140"/>
    </source>
</evidence>
<evidence type="ECO:0000256" key="7">
    <source>
        <dbReference type="ARBA" id="ARBA00022737"/>
    </source>
</evidence>
<evidence type="ECO:0000256" key="11">
    <source>
        <dbReference type="ARBA" id="ARBA00047658"/>
    </source>
</evidence>
<evidence type="ECO:0000259" key="15">
    <source>
        <dbReference type="Pfam" id="PF13966"/>
    </source>
</evidence>
<keyword evidence="4" id="KW-0637">Prenyltransferase</keyword>
<evidence type="ECO:0000256" key="8">
    <source>
        <dbReference type="ARBA" id="ARBA00022833"/>
    </source>
</evidence>
<comment type="subunit">
    <text evidence="13">Heterotrimer composed of the alpha subunit RGTA, the beta subunit RGTB and REP; within this trimer, RGTA and RGTB form the catalytic component, while REP mediates peptide substrate binding.</text>
</comment>
<proteinExistence type="inferred from homology"/>
<keyword evidence="17" id="KW-1185">Reference proteome</keyword>
<dbReference type="Proteomes" id="UP000595140">
    <property type="component" value="Unassembled WGS sequence"/>
</dbReference>
<dbReference type="GO" id="GO:0046872">
    <property type="term" value="F:metal ion binding"/>
    <property type="evidence" value="ECO:0007669"/>
    <property type="project" value="UniProtKB-KW"/>
</dbReference>
<dbReference type="EC" id="2.5.1.60" evidence="3"/>
<dbReference type="FunFam" id="1.50.10.20:FF:000009">
    <property type="entry name" value="Geranylgeranyl transferase type-2 subunit beta"/>
    <property type="match status" value="1"/>
</dbReference>
<dbReference type="GO" id="GO:0004663">
    <property type="term" value="F:Rab geranylgeranyltransferase activity"/>
    <property type="evidence" value="ECO:0007669"/>
    <property type="project" value="UniProtKB-EC"/>
</dbReference>
<dbReference type="InterPro" id="IPR026873">
    <property type="entry name" value="Ptb1"/>
</dbReference>
<evidence type="ECO:0000259" key="14">
    <source>
        <dbReference type="Pfam" id="PF00432"/>
    </source>
</evidence>
<organism evidence="16 17">
    <name type="scientific">Cuscuta campestris</name>
    <dbReference type="NCBI Taxonomy" id="132261"/>
    <lineage>
        <taxon>Eukaryota</taxon>
        <taxon>Viridiplantae</taxon>
        <taxon>Streptophyta</taxon>
        <taxon>Embryophyta</taxon>
        <taxon>Tracheophyta</taxon>
        <taxon>Spermatophyta</taxon>
        <taxon>Magnoliopsida</taxon>
        <taxon>eudicotyledons</taxon>
        <taxon>Gunneridae</taxon>
        <taxon>Pentapetalae</taxon>
        <taxon>asterids</taxon>
        <taxon>lamiids</taxon>
        <taxon>Solanales</taxon>
        <taxon>Convolvulaceae</taxon>
        <taxon>Cuscuteae</taxon>
        <taxon>Cuscuta</taxon>
        <taxon>Cuscuta subgen. Grammica</taxon>
        <taxon>Cuscuta sect. Cleistogrammica</taxon>
    </lineage>
</organism>
<dbReference type="GO" id="GO:0048229">
    <property type="term" value="P:gametophyte development"/>
    <property type="evidence" value="ECO:0007669"/>
    <property type="project" value="UniProtKB-ARBA"/>
</dbReference>
<evidence type="ECO:0000313" key="16">
    <source>
        <dbReference type="EMBL" id="VFQ67596.1"/>
    </source>
</evidence>
<dbReference type="Gene3D" id="1.50.10.20">
    <property type="match status" value="1"/>
</dbReference>
<keyword evidence="5" id="KW-0808">Transferase</keyword>
<evidence type="ECO:0000256" key="13">
    <source>
        <dbReference type="ARBA" id="ARBA00063763"/>
    </source>
</evidence>
<sequence length="717" mass="80507">MAAYVNAKKFGGLGFRRIQDFNVAMIGKQGWRLIINPDSLVARVFKARYYSKGDFLNAGLGSSPSFVWRSILEGRNLIINGIGRWIGDGRDTLIWDTPWIWDKDNPFITSSKLPFCPNFRVSYLIDPETNAWKMDVVREWFSTEDAIRIQRTPVSLSRKDCWYWRVEAHGNYRVKSAYRRLCGEASQLESFGQWNRLWGLPIIPKVKNCVWRCLRGVLPTAIALRDKEVDIEPNYRICGAPEESVEHVFLSCPFAQATWRLLHREIATCKDENFNNCLATVFGSASVVDGAVMVAGIWAIWKAQNQACWELKVVRPEVAADWAREDGFTSVAAVLLDGAGTFIGGFNKLVTCPLVPSKNYLGSAPDQAFTVSRFRPSFSQTTSGSEHRTSIHPLFVPIFLWSFRMEGLLVEKHIKYILSAKESKDEFESVVMEHLRLNGAYWGLTTLDILGKINAVDQVEVIPWVLQCQHESGGFSGNIGHDPHILYTLSAIQVLALFDKLDVLDIDKVSNYIAGLQNEDGSFSGDMWGEVDTRFSYVAISSLALLRKLDNIDVEKAVQYILSCKNVDGGFGCTPGAESHAGQIFCCVGALAITGSLHQVDKDLLGWWLCERQVKCGGLNGRPEKLPDVCYSWWVLSSLIMIDRVHWIDKEKLVQFILDCQDRENGGISDRPDDAVDVFHTYFGVAGLSLLEYPGLKAIDPAYALPVDVVNRIIFGK</sequence>
<evidence type="ECO:0000256" key="2">
    <source>
        <dbReference type="ARBA" id="ARBA00010497"/>
    </source>
</evidence>
<comment type="cofactor">
    <cofactor evidence="1">
        <name>Zn(2+)</name>
        <dbReference type="ChEBI" id="CHEBI:29105"/>
    </cofactor>
</comment>
<dbReference type="InterPro" id="IPR008930">
    <property type="entry name" value="Terpenoid_cyclase/PrenylTrfase"/>
</dbReference>
<feature type="domain" description="Prenyltransferase alpha-alpha toroid" evidence="14">
    <location>
        <begin position="408"/>
        <end position="704"/>
    </location>
</feature>
<evidence type="ECO:0000256" key="1">
    <source>
        <dbReference type="ARBA" id="ARBA00001947"/>
    </source>
</evidence>
<comment type="similarity">
    <text evidence="2">Belongs to the protein prenyltransferase subunit beta family.</text>
</comment>
<keyword evidence="6" id="KW-0479">Metal-binding</keyword>
<name>A0A484KYI6_9ASTE</name>
<dbReference type="InterPro" id="IPR001330">
    <property type="entry name" value="Prenyltrans"/>
</dbReference>
<keyword evidence="7" id="KW-0677">Repeat</keyword>
<dbReference type="PANTHER" id="PTHR11774:SF11">
    <property type="entry name" value="GERANYLGERANYL TRANSFERASE TYPE-2 SUBUNIT BETA"/>
    <property type="match status" value="1"/>
</dbReference>
<evidence type="ECO:0000256" key="6">
    <source>
        <dbReference type="ARBA" id="ARBA00022723"/>
    </source>
</evidence>
<dbReference type="CDD" id="cd02894">
    <property type="entry name" value="GGTase-II"/>
    <property type="match status" value="1"/>
</dbReference>
<reference evidence="16 17" key="1">
    <citation type="submission" date="2018-04" db="EMBL/GenBank/DDBJ databases">
        <authorList>
            <person name="Vogel A."/>
        </authorList>
    </citation>
    <scope>NUCLEOTIDE SEQUENCE [LARGE SCALE GENOMIC DNA]</scope>
</reference>
<evidence type="ECO:0000256" key="10">
    <source>
        <dbReference type="ARBA" id="ARBA00032766"/>
    </source>
</evidence>
<feature type="domain" description="Reverse transcriptase zinc-binding" evidence="15">
    <location>
        <begin position="172"/>
        <end position="259"/>
    </location>
</feature>
<dbReference type="GO" id="GO:0005968">
    <property type="term" value="C:Rab-protein geranylgeranyltransferase complex"/>
    <property type="evidence" value="ECO:0007669"/>
    <property type="project" value="UniProtKB-ARBA"/>
</dbReference>